<protein>
    <submittedName>
        <fullName evidence="1">Uncharacterized protein</fullName>
    </submittedName>
</protein>
<proteinExistence type="predicted"/>
<keyword evidence="2" id="KW-1185">Reference proteome</keyword>
<comment type="caution">
    <text evidence="1">The sequence shown here is derived from an EMBL/GenBank/DDBJ whole genome shotgun (WGS) entry which is preliminary data.</text>
</comment>
<organism evidence="1 2">
    <name type="scientific">Entomophthora muscae</name>
    <dbReference type="NCBI Taxonomy" id="34485"/>
    <lineage>
        <taxon>Eukaryota</taxon>
        <taxon>Fungi</taxon>
        <taxon>Fungi incertae sedis</taxon>
        <taxon>Zoopagomycota</taxon>
        <taxon>Entomophthoromycotina</taxon>
        <taxon>Entomophthoromycetes</taxon>
        <taxon>Entomophthorales</taxon>
        <taxon>Entomophthoraceae</taxon>
        <taxon>Entomophthora</taxon>
    </lineage>
</organism>
<evidence type="ECO:0000313" key="1">
    <source>
        <dbReference type="EMBL" id="KAJ9070956.1"/>
    </source>
</evidence>
<gene>
    <name evidence="1" type="ORF">DSO57_1002172</name>
</gene>
<evidence type="ECO:0000313" key="2">
    <source>
        <dbReference type="Proteomes" id="UP001165960"/>
    </source>
</evidence>
<reference evidence="1" key="1">
    <citation type="submission" date="2022-04" db="EMBL/GenBank/DDBJ databases">
        <title>Genome of the entomopathogenic fungus Entomophthora muscae.</title>
        <authorList>
            <person name="Elya C."/>
            <person name="Lovett B.R."/>
            <person name="Lee E."/>
            <person name="Macias A.M."/>
            <person name="Hajek A.E."/>
            <person name="De Bivort B.L."/>
            <person name="Kasson M.T."/>
            <person name="De Fine Licht H.H."/>
            <person name="Stajich J.E."/>
        </authorList>
    </citation>
    <scope>NUCLEOTIDE SEQUENCE</scope>
    <source>
        <strain evidence="1">Berkeley</strain>
    </source>
</reference>
<name>A0ACC2T929_9FUNG</name>
<accession>A0ACC2T929</accession>
<dbReference type="Proteomes" id="UP001165960">
    <property type="component" value="Unassembled WGS sequence"/>
</dbReference>
<sequence length="102" mass="11484">MMQPIDRGAEILAYPSQPTRLLAKTLGWGTEISWRQWRGRVFPRPDPKHLQLEGWIKSIGFEVKGWLKNPFSSRGEICSLRKLVKVVASPIISDALSLGDIG</sequence>
<dbReference type="EMBL" id="QTSX02003555">
    <property type="protein sequence ID" value="KAJ9070956.1"/>
    <property type="molecule type" value="Genomic_DNA"/>
</dbReference>